<protein>
    <submittedName>
        <fullName evidence="2">Uncharacterized protein</fullName>
    </submittedName>
</protein>
<dbReference type="Proteomes" id="UP000199473">
    <property type="component" value="Unassembled WGS sequence"/>
</dbReference>
<feature type="region of interest" description="Disordered" evidence="1">
    <location>
        <begin position="1"/>
        <end position="25"/>
    </location>
</feature>
<dbReference type="EMBL" id="FOSQ01000003">
    <property type="protein sequence ID" value="SFK54978.1"/>
    <property type="molecule type" value="Genomic_DNA"/>
</dbReference>
<gene>
    <name evidence="2" type="ORF">SAMN02745775_103408</name>
</gene>
<name>A0A1I4AEY8_9PROT</name>
<keyword evidence="3" id="KW-1185">Reference proteome</keyword>
<evidence type="ECO:0000313" key="3">
    <source>
        <dbReference type="Proteomes" id="UP000199473"/>
    </source>
</evidence>
<dbReference type="STRING" id="1123062.SAMN02745775_103408"/>
<accession>A0A1I4AEY8</accession>
<sequence>MRQPWLHTADTPAPRGVPDDFSPHSATRSAGGVTLAVGIALVVMAAGRSPEILDAAYGLPVVAGTETVIAVAEVWDGAMQAIGVPMVVETVRGVLSAGRG</sequence>
<dbReference type="AlphaFoldDB" id="A0A1I4AEY8"/>
<organism evidence="2 3">
    <name type="scientific">Falsiroseomonas stagni DSM 19981</name>
    <dbReference type="NCBI Taxonomy" id="1123062"/>
    <lineage>
        <taxon>Bacteria</taxon>
        <taxon>Pseudomonadati</taxon>
        <taxon>Pseudomonadota</taxon>
        <taxon>Alphaproteobacteria</taxon>
        <taxon>Acetobacterales</taxon>
        <taxon>Roseomonadaceae</taxon>
        <taxon>Falsiroseomonas</taxon>
    </lineage>
</organism>
<proteinExistence type="predicted"/>
<reference evidence="2 3" key="1">
    <citation type="submission" date="2016-10" db="EMBL/GenBank/DDBJ databases">
        <authorList>
            <person name="de Groot N.N."/>
        </authorList>
    </citation>
    <scope>NUCLEOTIDE SEQUENCE [LARGE SCALE GENOMIC DNA]</scope>
    <source>
        <strain evidence="2 3">DSM 19981</strain>
    </source>
</reference>
<evidence type="ECO:0000256" key="1">
    <source>
        <dbReference type="SAM" id="MobiDB-lite"/>
    </source>
</evidence>
<dbReference type="RefSeq" id="WP_092959736.1">
    <property type="nucleotide sequence ID" value="NZ_FOSQ01000003.1"/>
</dbReference>
<evidence type="ECO:0000313" key="2">
    <source>
        <dbReference type="EMBL" id="SFK54978.1"/>
    </source>
</evidence>
<dbReference type="OrthoDB" id="7279540at2"/>